<feature type="region of interest" description="Disordered" evidence="4">
    <location>
        <begin position="734"/>
        <end position="766"/>
    </location>
</feature>
<feature type="domain" description="Protein kinase" evidence="5">
    <location>
        <begin position="104"/>
        <end position="435"/>
    </location>
</feature>
<dbReference type="InterPro" id="IPR036249">
    <property type="entry name" value="Thioredoxin-like_sf"/>
</dbReference>
<accession>A0A0G4FZ05</accession>
<evidence type="ECO:0000313" key="7">
    <source>
        <dbReference type="EMBL" id="CEM20584.1"/>
    </source>
</evidence>
<dbReference type="Gene3D" id="1.10.510.10">
    <property type="entry name" value="Transferase(Phosphotransferase) domain 1"/>
    <property type="match status" value="1"/>
</dbReference>
<reference evidence="7" key="1">
    <citation type="submission" date="2014-11" db="EMBL/GenBank/DDBJ databases">
        <authorList>
            <person name="Otto D Thomas"/>
            <person name="Naeem Raeece"/>
        </authorList>
    </citation>
    <scope>NUCLEOTIDE SEQUENCE</scope>
</reference>
<dbReference type="InterPro" id="IPR004045">
    <property type="entry name" value="Glutathione_S-Trfase_N"/>
</dbReference>
<dbReference type="SUPFAM" id="SSF56112">
    <property type="entry name" value="Protein kinase-like (PK-like)"/>
    <property type="match status" value="1"/>
</dbReference>
<keyword evidence="1 3" id="KW-0547">Nucleotide-binding</keyword>
<dbReference type="CDD" id="cd03044">
    <property type="entry name" value="GST_N_EF1Bgamma"/>
    <property type="match status" value="1"/>
</dbReference>
<feature type="compositionally biased region" description="Polar residues" evidence="4">
    <location>
        <begin position="794"/>
        <end position="812"/>
    </location>
</feature>
<dbReference type="PROSITE" id="PS00108">
    <property type="entry name" value="PROTEIN_KINASE_ST"/>
    <property type="match status" value="1"/>
</dbReference>
<dbReference type="InterPro" id="IPR017441">
    <property type="entry name" value="Protein_kinase_ATP_BS"/>
</dbReference>
<dbReference type="PANTHER" id="PTHR24055">
    <property type="entry name" value="MITOGEN-ACTIVATED PROTEIN KINASE"/>
    <property type="match status" value="1"/>
</dbReference>
<organism evidence="7">
    <name type="scientific">Chromera velia CCMP2878</name>
    <dbReference type="NCBI Taxonomy" id="1169474"/>
    <lineage>
        <taxon>Eukaryota</taxon>
        <taxon>Sar</taxon>
        <taxon>Alveolata</taxon>
        <taxon>Colpodellida</taxon>
        <taxon>Chromeraceae</taxon>
        <taxon>Chromera</taxon>
    </lineage>
</organism>
<evidence type="ECO:0000256" key="3">
    <source>
        <dbReference type="PROSITE-ProRule" id="PRU10141"/>
    </source>
</evidence>
<dbReference type="GO" id="GO:0005524">
    <property type="term" value="F:ATP binding"/>
    <property type="evidence" value="ECO:0007669"/>
    <property type="project" value="UniProtKB-UniRule"/>
</dbReference>
<feature type="binding site" evidence="3">
    <location>
        <position position="133"/>
    </location>
    <ligand>
        <name>ATP</name>
        <dbReference type="ChEBI" id="CHEBI:30616"/>
    </ligand>
</feature>
<dbReference type="PROSITE" id="PS50404">
    <property type="entry name" value="GST_NTER"/>
    <property type="match status" value="1"/>
</dbReference>
<dbReference type="SMART" id="SM00220">
    <property type="entry name" value="S_TKc"/>
    <property type="match status" value="1"/>
</dbReference>
<evidence type="ECO:0000256" key="4">
    <source>
        <dbReference type="SAM" id="MobiDB-lite"/>
    </source>
</evidence>
<evidence type="ECO:0000256" key="2">
    <source>
        <dbReference type="ARBA" id="ARBA00022840"/>
    </source>
</evidence>
<evidence type="ECO:0008006" key="8">
    <source>
        <dbReference type="Google" id="ProtNLM"/>
    </source>
</evidence>
<dbReference type="Pfam" id="PF02798">
    <property type="entry name" value="GST_N"/>
    <property type="match status" value="1"/>
</dbReference>
<proteinExistence type="predicted"/>
<gene>
    <name evidence="7" type="ORF">Cvel_19420</name>
</gene>
<dbReference type="InterPro" id="IPR050117">
    <property type="entry name" value="MAPK"/>
</dbReference>
<feature type="domain" description="GST N-terminal" evidence="6">
    <location>
        <begin position="1"/>
        <end position="79"/>
    </location>
</feature>
<evidence type="ECO:0000259" key="6">
    <source>
        <dbReference type="PROSITE" id="PS50404"/>
    </source>
</evidence>
<evidence type="ECO:0000259" key="5">
    <source>
        <dbReference type="PROSITE" id="PS50011"/>
    </source>
</evidence>
<dbReference type="InterPro" id="IPR000719">
    <property type="entry name" value="Prot_kinase_dom"/>
</dbReference>
<dbReference type="EMBL" id="CDMZ01000742">
    <property type="protein sequence ID" value="CEM20584.1"/>
    <property type="molecule type" value="Genomic_DNA"/>
</dbReference>
<protein>
    <recommendedName>
        <fullName evidence="8">Protein kinase domain-containing protein</fullName>
    </recommendedName>
</protein>
<dbReference type="PROSITE" id="PS00107">
    <property type="entry name" value="PROTEIN_KINASE_ATP"/>
    <property type="match status" value="1"/>
</dbReference>
<dbReference type="Gene3D" id="3.30.200.20">
    <property type="entry name" value="Phosphorylase Kinase, domain 1"/>
    <property type="match status" value="1"/>
</dbReference>
<dbReference type="InterPro" id="IPR008271">
    <property type="entry name" value="Ser/Thr_kinase_AS"/>
</dbReference>
<dbReference type="FunFam" id="3.40.30.10:FF:000148">
    <property type="entry name" value="Elongation factor 1B gamma"/>
    <property type="match status" value="1"/>
</dbReference>
<feature type="region of interest" description="Disordered" evidence="4">
    <location>
        <begin position="784"/>
        <end position="812"/>
    </location>
</feature>
<sequence length="812" mass="91005">MKLFAEKGSYRANKILVVAELAGLEIEVPSFVLGKDNRSDEFRKLNPSGRIPALITDKGTVFESNAIARFVARVRNDKALYGRTFQETGVPLIHSVPCLNMEFLELGELLGEGTTAKVFEATNQQTGAKFAIKQFKEVCITMEDAENLCREEFMTHRSLQTCEQIVKLWEARAETDSSGEITVYLILEHMDESLLHVVQRWEQTPWSTVTSSILPSPGTFPLAVPLAVSMHESVVKRIMFQILRGLAFMHSQGIWHRDLKPENVLVRRGSVKIGDMGWARSPALATQSSPSNQSPLTQRPGTLWYCAPECFLTVNDYTGAMDNWAVACLWYELLTGCPLFPAVTFPDLYRRQVEILGEPPLHVRNRWQAGASPLGVSLCKPTEVKPFDRCRPPPRTIAGVLPSVSQECVDLVSALLIWSSDERPSAEQVILHPYFLDLRLQAEVEEQEPTLWRPKLIQRERHHLCCLKVKFKNSSRKMGAAACYRRLRNRARGHLSALRMRPSCQPFTSVCPHPFTSTPPSDLSPWPLFPHWIPPSSSVESESNGAFDTSSAKFQRIFEILRVPDSVTNADILGWYQGLELLPVGDVVCPRASGGLRIVRFQAAWQAVCACVIPALFPLVDCYIPSWAKGVIPHRTKEKDLRDLTQAAIKESLKKRPLDHTIGTKRLYEGVRDTVKKSLCGLWVSSDIWERQQSMLRETIKRIFTDCLEANVEGREQDRHETSSLRKVAQLSRGFGGRDRKGGGGKQTVKQSDVKGLYPAEPRTRPRRRLLTRTARALAALGRVRKGAEAGGENSVQSSDVPVTALTLSQNP</sequence>
<dbReference type="InterPro" id="IPR011009">
    <property type="entry name" value="Kinase-like_dom_sf"/>
</dbReference>
<dbReference type="SUPFAM" id="SSF52833">
    <property type="entry name" value="Thioredoxin-like"/>
    <property type="match status" value="1"/>
</dbReference>
<dbReference type="VEuPathDB" id="CryptoDB:Cvel_19420"/>
<evidence type="ECO:0000256" key="1">
    <source>
        <dbReference type="ARBA" id="ARBA00022741"/>
    </source>
</evidence>
<dbReference type="Gene3D" id="3.40.30.10">
    <property type="entry name" value="Glutaredoxin"/>
    <property type="match status" value="1"/>
</dbReference>
<dbReference type="Pfam" id="PF00069">
    <property type="entry name" value="Pkinase"/>
    <property type="match status" value="1"/>
</dbReference>
<dbReference type="PROSITE" id="PS50011">
    <property type="entry name" value="PROTEIN_KINASE_DOM"/>
    <property type="match status" value="1"/>
</dbReference>
<dbReference type="AlphaFoldDB" id="A0A0G4FZ05"/>
<dbReference type="GO" id="GO:0004672">
    <property type="term" value="F:protein kinase activity"/>
    <property type="evidence" value="ECO:0007669"/>
    <property type="project" value="InterPro"/>
</dbReference>
<name>A0A0G4FZ05_9ALVE</name>
<keyword evidence="2 3" id="KW-0067">ATP-binding</keyword>